<comment type="caution">
    <text evidence="1">The sequence shown here is derived from an EMBL/GenBank/DDBJ whole genome shotgun (WGS) entry which is preliminary data.</text>
</comment>
<reference evidence="1 2" key="1">
    <citation type="submission" date="2020-08" db="EMBL/GenBank/DDBJ databases">
        <title>Genomic Encyclopedia of Type Strains, Phase III (KMG-III): the genomes of soil and plant-associated and newly described type strains.</title>
        <authorList>
            <person name="Whitman W."/>
        </authorList>
    </citation>
    <scope>NUCLEOTIDE SEQUENCE [LARGE SCALE GENOMIC DNA]</scope>
    <source>
        <strain evidence="1 2">CECT 8280</strain>
    </source>
</reference>
<evidence type="ECO:0000313" key="1">
    <source>
        <dbReference type="EMBL" id="MBB3166490.1"/>
    </source>
</evidence>
<organism evidence="1 2">
    <name type="scientific">Rhizobium laguerreae</name>
    <dbReference type="NCBI Taxonomy" id="1076926"/>
    <lineage>
        <taxon>Bacteria</taxon>
        <taxon>Pseudomonadati</taxon>
        <taxon>Pseudomonadota</taxon>
        <taxon>Alphaproteobacteria</taxon>
        <taxon>Hyphomicrobiales</taxon>
        <taxon>Rhizobiaceae</taxon>
        <taxon>Rhizobium/Agrobacterium group</taxon>
        <taxon>Rhizobium</taxon>
    </lineage>
</organism>
<dbReference type="Proteomes" id="UP000542811">
    <property type="component" value="Unassembled WGS sequence"/>
</dbReference>
<proteinExistence type="predicted"/>
<protein>
    <submittedName>
        <fullName evidence="1">Uncharacterized protein</fullName>
    </submittedName>
</protein>
<gene>
    <name evidence="1" type="ORF">FHS25_007007</name>
</gene>
<dbReference type="EMBL" id="JACHXX010000018">
    <property type="protein sequence ID" value="MBB3166490.1"/>
    <property type="molecule type" value="Genomic_DNA"/>
</dbReference>
<name>A0ABR6GKS7_9HYPH</name>
<sequence>MGLNGFELDEEDLRHGRKHCQELGCDCAGLELSTHIKSYNGVVFEGVDCRYYCIPWKGADHAAANHVDTVTGEIGEPAAAPAPKLIADPTSFQILDGEPEREPIVTRVG</sequence>
<dbReference type="RefSeq" id="WP_158081406.1">
    <property type="nucleotide sequence ID" value="NZ_JACHXX010000018.1"/>
</dbReference>
<keyword evidence="2" id="KW-1185">Reference proteome</keyword>
<evidence type="ECO:0000313" key="2">
    <source>
        <dbReference type="Proteomes" id="UP000542811"/>
    </source>
</evidence>
<accession>A0ABR6GKS7</accession>